<reference evidence="3" key="1">
    <citation type="submission" date="2021-01" db="EMBL/GenBank/DDBJ databases">
        <authorList>
            <person name="Corre E."/>
            <person name="Pelletier E."/>
            <person name="Niang G."/>
            <person name="Scheremetjew M."/>
            <person name="Finn R."/>
            <person name="Kale V."/>
            <person name="Holt S."/>
            <person name="Cochrane G."/>
            <person name="Meng A."/>
            <person name="Brown T."/>
            <person name="Cohen L."/>
        </authorList>
    </citation>
    <scope>NUCLEOTIDE SEQUENCE</scope>
    <source>
        <strain evidence="3">CCMP 769</strain>
    </source>
</reference>
<evidence type="ECO:0000256" key="1">
    <source>
        <dbReference type="SAM" id="MobiDB-lite"/>
    </source>
</evidence>
<dbReference type="EMBL" id="HBHW01015890">
    <property type="protein sequence ID" value="CAE0044267.1"/>
    <property type="molecule type" value="Transcribed_RNA"/>
</dbReference>
<evidence type="ECO:0000313" key="4">
    <source>
        <dbReference type="EMBL" id="CAE0044272.1"/>
    </source>
</evidence>
<protein>
    <submittedName>
        <fullName evidence="3">Uncharacterized protein</fullName>
    </submittedName>
</protein>
<gene>
    <name evidence="2" type="ORF">RMAR00112_LOCUS12242</name>
    <name evidence="3" type="ORF">RMAR00112_LOCUS12246</name>
    <name evidence="4" type="ORF">RMAR00112_LOCUS12247</name>
</gene>
<name>A0A7S2ZLR1_9RHOD</name>
<evidence type="ECO:0000313" key="3">
    <source>
        <dbReference type="EMBL" id="CAE0044271.1"/>
    </source>
</evidence>
<dbReference type="EMBL" id="HBHW01015895">
    <property type="protein sequence ID" value="CAE0044272.1"/>
    <property type="molecule type" value="Transcribed_RNA"/>
</dbReference>
<accession>A0A7S2ZLR1</accession>
<organism evidence="3">
    <name type="scientific">Rhodosorus marinus</name>
    <dbReference type="NCBI Taxonomy" id="101924"/>
    <lineage>
        <taxon>Eukaryota</taxon>
        <taxon>Rhodophyta</taxon>
        <taxon>Stylonematophyceae</taxon>
        <taxon>Stylonematales</taxon>
        <taxon>Stylonemataceae</taxon>
        <taxon>Rhodosorus</taxon>
    </lineage>
</organism>
<feature type="compositionally biased region" description="Polar residues" evidence="1">
    <location>
        <begin position="103"/>
        <end position="112"/>
    </location>
</feature>
<feature type="region of interest" description="Disordered" evidence="1">
    <location>
        <begin position="103"/>
        <end position="122"/>
    </location>
</feature>
<evidence type="ECO:0000313" key="2">
    <source>
        <dbReference type="EMBL" id="CAE0044267.1"/>
    </source>
</evidence>
<proteinExistence type="predicted"/>
<sequence>MNDELGDLANEIEFDNDFAYDNFDQVDFAEDDQLSMFPHVNSMSMAENAMAETAMAGQTAEMEAEDDQILLMDPQQSSGIFGEMPIADSIVAQFTDQQATLQPVITSEQNSPTPTPDPPRDLKAMSQASEELVLNAWKNRELPISLVTQARKVLKAHSLKMDDPDQEFDPELEEVLMSTLLARSSMGAESDGGVKSKAVSTRLLNYIRFCIAERLISQRVAVKVLVRSPILQEGSEYSAQTKRDLAALIAEILPWYDVTGKSPEAMRDECIDFLEAIKILLRRIKETLIVGESERKVDSFIRETLQALSYPRVIALSRCAGRRVPASWSEAMSAISEFESLPTAGSNLKSALAKFQIGLSSRFENPDYSRLLGIRSRSPGRFLVDSNVFPWANLIRVSKPVLGGPVAGGLDAQITNDAS</sequence>
<dbReference type="AlphaFoldDB" id="A0A7S2ZLR1"/>
<dbReference type="EMBL" id="HBHW01015894">
    <property type="protein sequence ID" value="CAE0044271.1"/>
    <property type="molecule type" value="Transcribed_RNA"/>
</dbReference>